<keyword evidence="10 13" id="KW-0333">Golgi apparatus</keyword>
<comment type="similarity">
    <text evidence="4 13">Belongs to the glycosyltransferase 31 family.</text>
</comment>
<comment type="cofactor">
    <cofactor evidence="1 13">
        <name>Mn(2+)</name>
        <dbReference type="ChEBI" id="CHEBI:29035"/>
    </cofactor>
</comment>
<evidence type="ECO:0000256" key="13">
    <source>
        <dbReference type="RuleBase" id="RU363063"/>
    </source>
</evidence>
<reference evidence="15" key="1">
    <citation type="journal article" date="2023" name="Plant Biotechnol. J.">
        <title>Chromosome-level wild Hevea brasiliensis genome provides new tools for genomic-assisted breeding and valuable loci to elevate rubber yield.</title>
        <authorList>
            <person name="Cheng H."/>
            <person name="Song X."/>
            <person name="Hu Y."/>
            <person name="Wu T."/>
            <person name="Yang Q."/>
            <person name="An Z."/>
            <person name="Feng S."/>
            <person name="Deng Z."/>
            <person name="Wu W."/>
            <person name="Zeng X."/>
            <person name="Tu M."/>
            <person name="Wang X."/>
            <person name="Huang H."/>
        </authorList>
    </citation>
    <scope>NUCLEOTIDE SEQUENCE</scope>
    <source>
        <strain evidence="15">MT/VB/25A 57/8</strain>
    </source>
</reference>
<dbReference type="EMBL" id="JARPOI010000016">
    <property type="protein sequence ID" value="KAJ9148034.1"/>
    <property type="molecule type" value="Genomic_DNA"/>
</dbReference>
<evidence type="ECO:0000256" key="8">
    <source>
        <dbReference type="ARBA" id="ARBA00022968"/>
    </source>
</evidence>
<evidence type="ECO:0000256" key="4">
    <source>
        <dbReference type="ARBA" id="ARBA00008661"/>
    </source>
</evidence>
<evidence type="ECO:0000256" key="6">
    <source>
        <dbReference type="ARBA" id="ARBA00022679"/>
    </source>
</evidence>
<feature type="domain" description="DUF4094" evidence="14">
    <location>
        <begin position="22"/>
        <end position="99"/>
    </location>
</feature>
<accession>A0ABQ9KVU3</accession>
<comment type="subcellular location">
    <subcellularLocation>
        <location evidence="2 13">Golgi apparatus membrane</location>
        <topology evidence="2 13">Single-pass type II membrane protein</topology>
    </subcellularLocation>
</comment>
<dbReference type="Pfam" id="PF13334">
    <property type="entry name" value="DUF4094"/>
    <property type="match status" value="1"/>
</dbReference>
<evidence type="ECO:0000313" key="15">
    <source>
        <dbReference type="EMBL" id="KAJ9148034.1"/>
    </source>
</evidence>
<keyword evidence="5 13" id="KW-0328">Glycosyltransferase</keyword>
<keyword evidence="9 13" id="KW-1133">Transmembrane helix</keyword>
<keyword evidence="12 13" id="KW-0464">Manganese</keyword>
<comment type="caution">
    <text evidence="15">The sequence shown here is derived from an EMBL/GenBank/DDBJ whole genome shotgun (WGS) entry which is preliminary data.</text>
</comment>
<keyword evidence="6" id="KW-0808">Transferase</keyword>
<evidence type="ECO:0000313" key="16">
    <source>
        <dbReference type="Proteomes" id="UP001174677"/>
    </source>
</evidence>
<proteinExistence type="inferred from homology"/>
<dbReference type="InterPro" id="IPR025298">
    <property type="entry name" value="DUF4094"/>
</dbReference>
<dbReference type="PANTHER" id="PTHR11214">
    <property type="entry name" value="BETA-1,3-N-ACETYLGLUCOSAMINYLTRANSFERASE"/>
    <property type="match status" value="1"/>
</dbReference>
<evidence type="ECO:0000256" key="11">
    <source>
        <dbReference type="ARBA" id="ARBA00023136"/>
    </source>
</evidence>
<gene>
    <name evidence="15" type="ORF">P3X46_030131</name>
</gene>
<name>A0ABQ9KVU3_HEVBR</name>
<dbReference type="EC" id="2.4.1.-" evidence="13"/>
<evidence type="ECO:0000256" key="10">
    <source>
        <dbReference type="ARBA" id="ARBA00023034"/>
    </source>
</evidence>
<comment type="pathway">
    <text evidence="3">Protein modification; protein glycosylation.</text>
</comment>
<keyword evidence="11 13" id="KW-0472">Membrane</keyword>
<evidence type="ECO:0000259" key="14">
    <source>
        <dbReference type="Pfam" id="PF13334"/>
    </source>
</evidence>
<keyword evidence="7 13" id="KW-0812">Transmembrane</keyword>
<feature type="transmembrane region" description="Helical" evidence="13">
    <location>
        <begin position="20"/>
        <end position="41"/>
    </location>
</feature>
<protein>
    <recommendedName>
        <fullName evidence="13">Hexosyltransferase</fullName>
        <ecNumber evidence="13">2.4.1.-</ecNumber>
    </recommendedName>
</protein>
<keyword evidence="16" id="KW-1185">Reference proteome</keyword>
<dbReference type="Proteomes" id="UP001174677">
    <property type="component" value="Chromosome 16"/>
</dbReference>
<evidence type="ECO:0000256" key="9">
    <source>
        <dbReference type="ARBA" id="ARBA00022989"/>
    </source>
</evidence>
<evidence type="ECO:0000256" key="5">
    <source>
        <dbReference type="ARBA" id="ARBA00022676"/>
    </source>
</evidence>
<evidence type="ECO:0000256" key="3">
    <source>
        <dbReference type="ARBA" id="ARBA00004922"/>
    </source>
</evidence>
<dbReference type="PANTHER" id="PTHR11214:SF348">
    <property type="entry name" value="HEXOSYLTRANSFERASE"/>
    <property type="match status" value="1"/>
</dbReference>
<evidence type="ECO:0000256" key="1">
    <source>
        <dbReference type="ARBA" id="ARBA00001936"/>
    </source>
</evidence>
<evidence type="ECO:0000256" key="12">
    <source>
        <dbReference type="ARBA" id="ARBA00023211"/>
    </source>
</evidence>
<dbReference type="InterPro" id="IPR002659">
    <property type="entry name" value="Glyco_trans_31"/>
</dbReference>
<sequence>MRSRGSGNRLAGGGSGGSAFTSRVSALLLAMFATMATIYVAGRLWQDAENRLHLVEEFERRNSQVKSSISADDTLKIISCREQQKKLAAVEMDLAAARQAVFVLKHSVKKEDNHSKKKLLAVIGTSQRSAALKKLEDEKAIVVRFVIGRSANSGDSLDREIDNENRRTNDFIVLDGQVEAIEEAPKKTKLFFINAVGNWNAEFYVKVNDDVFVNIDTSDMPQVKSMPFHKPWRSLLQLTGLFLEHMHMMMSVLDHGSLDLMQSTLMKGNFAAPHEDSQSIVLALFFTMNNSGAAPDQIAAVEVTKERNGIDKIVLRNPRGASARVRNLSLSSILLSSLAKNICFF</sequence>
<dbReference type="Pfam" id="PF01762">
    <property type="entry name" value="Galactosyl_T"/>
    <property type="match status" value="1"/>
</dbReference>
<evidence type="ECO:0000256" key="2">
    <source>
        <dbReference type="ARBA" id="ARBA00004323"/>
    </source>
</evidence>
<evidence type="ECO:0000256" key="7">
    <source>
        <dbReference type="ARBA" id="ARBA00022692"/>
    </source>
</evidence>
<organism evidence="15 16">
    <name type="scientific">Hevea brasiliensis</name>
    <name type="common">Para rubber tree</name>
    <name type="synonym">Siphonia brasiliensis</name>
    <dbReference type="NCBI Taxonomy" id="3981"/>
    <lineage>
        <taxon>Eukaryota</taxon>
        <taxon>Viridiplantae</taxon>
        <taxon>Streptophyta</taxon>
        <taxon>Embryophyta</taxon>
        <taxon>Tracheophyta</taxon>
        <taxon>Spermatophyta</taxon>
        <taxon>Magnoliopsida</taxon>
        <taxon>eudicotyledons</taxon>
        <taxon>Gunneridae</taxon>
        <taxon>Pentapetalae</taxon>
        <taxon>rosids</taxon>
        <taxon>fabids</taxon>
        <taxon>Malpighiales</taxon>
        <taxon>Euphorbiaceae</taxon>
        <taxon>Crotonoideae</taxon>
        <taxon>Micrandreae</taxon>
        <taxon>Hevea</taxon>
    </lineage>
</organism>
<keyword evidence="8 13" id="KW-0735">Signal-anchor</keyword>